<keyword evidence="6" id="KW-1185">Reference proteome</keyword>
<dbReference type="PANTHER" id="PTHR32309">
    <property type="entry name" value="TYROSINE-PROTEIN KINASE"/>
    <property type="match status" value="1"/>
</dbReference>
<dbReference type="Gene3D" id="3.40.50.300">
    <property type="entry name" value="P-loop containing nucleotide triphosphate hydrolases"/>
    <property type="match status" value="1"/>
</dbReference>
<dbReference type="InterPro" id="IPR050445">
    <property type="entry name" value="Bact_polysacc_biosynth/exp"/>
</dbReference>
<dbReference type="AlphaFoldDB" id="A0A5C4LQW5"/>
<dbReference type="Proteomes" id="UP000305546">
    <property type="component" value="Unassembled WGS sequence"/>
</dbReference>
<keyword evidence="5" id="KW-0808">Transferase</keyword>
<evidence type="ECO:0000256" key="3">
    <source>
        <dbReference type="SAM" id="MobiDB-lite"/>
    </source>
</evidence>
<gene>
    <name evidence="5" type="ORF">FG385_29505</name>
</gene>
<feature type="domain" description="CobQ/CobB/MinD/ParA nucleotide binding" evidence="4">
    <location>
        <begin position="245"/>
        <end position="386"/>
    </location>
</feature>
<keyword evidence="1" id="KW-0547">Nucleotide-binding</keyword>
<dbReference type="GO" id="GO:0004715">
    <property type="term" value="F:non-membrane spanning protein tyrosine kinase activity"/>
    <property type="evidence" value="ECO:0007669"/>
    <property type="project" value="UniProtKB-EC"/>
</dbReference>
<keyword evidence="5" id="KW-0418">Kinase</keyword>
<sequence>MILSDYARVARKRWHLILLGFVCGLCATAAFLWRTPPEYAARITIYVPASAGPAESFQHLATSDRIGQDVATRLGLAVPGEEIAGKLTATAGTALLTVTATDRSPAAARSIANATGTAFTGLLTDLERPAPGTAAVATVVAPATLPTSPVSPRLALDFALGALAGLAAGYGVALIRETLDRTVKSAGELVALTGAPNLGVAVHDPQLPRQPLTIRERPHSPSANAFRKLRASLQFVDVDSARKTLVVTSTGPDTGKTTLLCNLAVVLAAAGHRVVLVEADLCGPRAAAYLGLEGGVGVTTVLTGRVRLEWALQPWGGSVFDVLTAGAVPPNPGELLASARMHSLLDELRARYDMVLIDAPPLRPGSGATALGAAGDGVLLTVRYGNTTRRQVAAAVRALATVNVRLRGTILTMAPESAAGAVEDPHATTPLAAVPRRPVKTVNGHRRRRPAGAVSRNGSPR</sequence>
<evidence type="ECO:0000313" key="6">
    <source>
        <dbReference type="Proteomes" id="UP000305546"/>
    </source>
</evidence>
<dbReference type="GO" id="GO:0005524">
    <property type="term" value="F:ATP binding"/>
    <property type="evidence" value="ECO:0007669"/>
    <property type="project" value="UniProtKB-KW"/>
</dbReference>
<organism evidence="5 6">
    <name type="scientific">Amycolatopsis alkalitolerans</name>
    <dbReference type="NCBI Taxonomy" id="2547244"/>
    <lineage>
        <taxon>Bacteria</taxon>
        <taxon>Bacillati</taxon>
        <taxon>Actinomycetota</taxon>
        <taxon>Actinomycetes</taxon>
        <taxon>Pseudonocardiales</taxon>
        <taxon>Pseudonocardiaceae</taxon>
        <taxon>Amycolatopsis</taxon>
    </lineage>
</organism>
<feature type="compositionally biased region" description="Basic residues" evidence="3">
    <location>
        <begin position="437"/>
        <end position="450"/>
    </location>
</feature>
<dbReference type="SUPFAM" id="SSF52540">
    <property type="entry name" value="P-loop containing nucleoside triphosphate hydrolases"/>
    <property type="match status" value="1"/>
</dbReference>
<evidence type="ECO:0000256" key="2">
    <source>
        <dbReference type="ARBA" id="ARBA00022840"/>
    </source>
</evidence>
<dbReference type="InterPro" id="IPR005702">
    <property type="entry name" value="Wzc-like_C"/>
</dbReference>
<evidence type="ECO:0000313" key="5">
    <source>
        <dbReference type="EMBL" id="TNC20987.1"/>
    </source>
</evidence>
<protein>
    <submittedName>
        <fullName evidence="5">Polysaccharide biosynthesis tyrosine autokinase</fullName>
        <ecNumber evidence="5">2.7.10.2</ecNumber>
    </submittedName>
</protein>
<comment type="caution">
    <text evidence="5">The sequence shown here is derived from an EMBL/GenBank/DDBJ whole genome shotgun (WGS) entry which is preliminary data.</text>
</comment>
<dbReference type="CDD" id="cd05387">
    <property type="entry name" value="BY-kinase"/>
    <property type="match status" value="1"/>
</dbReference>
<evidence type="ECO:0000259" key="4">
    <source>
        <dbReference type="Pfam" id="PF01656"/>
    </source>
</evidence>
<dbReference type="InterPro" id="IPR002586">
    <property type="entry name" value="CobQ/CobB/MinD/ParA_Nub-bd_dom"/>
</dbReference>
<dbReference type="GO" id="GO:0005886">
    <property type="term" value="C:plasma membrane"/>
    <property type="evidence" value="ECO:0007669"/>
    <property type="project" value="TreeGrafter"/>
</dbReference>
<proteinExistence type="predicted"/>
<reference evidence="5 6" key="1">
    <citation type="submission" date="2019-06" db="EMBL/GenBank/DDBJ databases">
        <title>Amycolatopsis alkalitolerans sp. nov., isolated from Gastrodia elata Blume.</title>
        <authorList>
            <person name="Narsing Rao M.P."/>
            <person name="Li W.J."/>
        </authorList>
    </citation>
    <scope>NUCLEOTIDE SEQUENCE [LARGE SCALE GENOMIC DNA]</scope>
    <source>
        <strain evidence="5 6">SYSUP0005</strain>
    </source>
</reference>
<keyword evidence="2" id="KW-0067">ATP-binding</keyword>
<name>A0A5C4LQW5_9PSEU</name>
<accession>A0A5C4LQW5</accession>
<dbReference type="Pfam" id="PF01656">
    <property type="entry name" value="CbiA"/>
    <property type="match status" value="1"/>
</dbReference>
<dbReference type="PANTHER" id="PTHR32309:SF31">
    <property type="entry name" value="CAPSULAR EXOPOLYSACCHARIDE FAMILY"/>
    <property type="match status" value="1"/>
</dbReference>
<dbReference type="InterPro" id="IPR027417">
    <property type="entry name" value="P-loop_NTPase"/>
</dbReference>
<dbReference type="EC" id="2.7.10.2" evidence="5"/>
<feature type="region of interest" description="Disordered" evidence="3">
    <location>
        <begin position="420"/>
        <end position="461"/>
    </location>
</feature>
<dbReference type="NCBIfam" id="TIGR01007">
    <property type="entry name" value="eps_fam"/>
    <property type="match status" value="1"/>
</dbReference>
<evidence type="ECO:0000256" key="1">
    <source>
        <dbReference type="ARBA" id="ARBA00022741"/>
    </source>
</evidence>
<dbReference type="EMBL" id="VDFW01000038">
    <property type="protein sequence ID" value="TNC20987.1"/>
    <property type="molecule type" value="Genomic_DNA"/>
</dbReference>